<keyword evidence="1" id="KW-0732">Signal</keyword>
<organism evidence="3 4">
    <name type="scientific">Reinekea marinisedimentorum</name>
    <dbReference type="NCBI Taxonomy" id="230495"/>
    <lineage>
        <taxon>Bacteria</taxon>
        <taxon>Pseudomonadati</taxon>
        <taxon>Pseudomonadota</taxon>
        <taxon>Gammaproteobacteria</taxon>
        <taxon>Oceanospirillales</taxon>
        <taxon>Saccharospirillaceae</taxon>
        <taxon>Reinekea</taxon>
    </lineage>
</organism>
<keyword evidence="4" id="KW-1185">Reference proteome</keyword>
<feature type="domain" description="Ice-binding protein C-terminal" evidence="2">
    <location>
        <begin position="180"/>
        <end position="203"/>
    </location>
</feature>
<dbReference type="NCBIfam" id="TIGR02595">
    <property type="entry name" value="PEP_CTERM"/>
    <property type="match status" value="1"/>
</dbReference>
<proteinExistence type="predicted"/>
<evidence type="ECO:0000256" key="1">
    <source>
        <dbReference type="SAM" id="SignalP"/>
    </source>
</evidence>
<dbReference type="EMBL" id="SLZR01000001">
    <property type="protein sequence ID" value="TCS43926.1"/>
    <property type="molecule type" value="Genomic_DNA"/>
</dbReference>
<dbReference type="InterPro" id="IPR013424">
    <property type="entry name" value="Ice-binding_C"/>
</dbReference>
<accession>A0A4R3IDS4</accession>
<protein>
    <submittedName>
        <fullName evidence="3">Putative secreted protein with PEP-CTERM sorting signal</fullName>
    </submittedName>
</protein>
<dbReference type="Pfam" id="PF07589">
    <property type="entry name" value="PEP-CTERM"/>
    <property type="match status" value="1"/>
</dbReference>
<name>A0A4R3IDS4_9GAMM</name>
<reference evidence="3 4" key="1">
    <citation type="submission" date="2019-03" db="EMBL/GenBank/DDBJ databases">
        <title>Genomic Encyclopedia of Archaeal and Bacterial Type Strains, Phase II (KMG-II): from individual species to whole genera.</title>
        <authorList>
            <person name="Goeker M."/>
        </authorList>
    </citation>
    <scope>NUCLEOTIDE SEQUENCE [LARGE SCALE GENOMIC DNA]</scope>
    <source>
        <strain evidence="3 4">DSM 15388</strain>
    </source>
</reference>
<evidence type="ECO:0000313" key="4">
    <source>
        <dbReference type="Proteomes" id="UP000295793"/>
    </source>
</evidence>
<comment type="caution">
    <text evidence="3">The sequence shown here is derived from an EMBL/GenBank/DDBJ whole genome shotgun (WGS) entry which is preliminary data.</text>
</comment>
<gene>
    <name evidence="3" type="ORF">BCF53_101269</name>
</gene>
<dbReference type="OrthoDB" id="9758333at2"/>
<feature type="signal peptide" evidence="1">
    <location>
        <begin position="1"/>
        <end position="22"/>
    </location>
</feature>
<sequence>MRKTYMFVISSALLLGATNVSAAFITSSGDAALSGGSVIDFEDQTLGTYTSLTIGDVTFTASDNHLRIDNTYQGYNQSGIYLDNGTYGNNGFGTLNIDFSGSTSAFGFTWGMAESFASWNLSAYDSSSSLIESYILPSTGSSSAGEFFGISAAGIASASLSWQGSYDWIAVDDFTWASASVPEPSTLLLLGAGLAGLFAARRRQPA</sequence>
<evidence type="ECO:0000259" key="2">
    <source>
        <dbReference type="Pfam" id="PF07589"/>
    </source>
</evidence>
<dbReference type="AlphaFoldDB" id="A0A4R3IDS4"/>
<evidence type="ECO:0000313" key="3">
    <source>
        <dbReference type="EMBL" id="TCS43926.1"/>
    </source>
</evidence>
<feature type="chain" id="PRO_5020891277" evidence="1">
    <location>
        <begin position="23"/>
        <end position="206"/>
    </location>
</feature>
<dbReference type="RefSeq" id="WP_132699099.1">
    <property type="nucleotide sequence ID" value="NZ_SLZR01000001.1"/>
</dbReference>
<dbReference type="Proteomes" id="UP000295793">
    <property type="component" value="Unassembled WGS sequence"/>
</dbReference>